<dbReference type="SMART" id="SM00382">
    <property type="entry name" value="AAA"/>
    <property type="match status" value="1"/>
</dbReference>
<dbReference type="Gene3D" id="3.40.50.300">
    <property type="entry name" value="P-loop containing nucleotide triphosphate hydrolases"/>
    <property type="match status" value="1"/>
</dbReference>
<comment type="function">
    <text evidence="11">DNA polymerase III is a complex, multichain enzyme responsible for most of the replicative synthesis in bacteria. This DNA polymerase also exhibits 3' to 5' exonuclease activity.</text>
</comment>
<dbReference type="InterPro" id="IPR027417">
    <property type="entry name" value="P-loop_NTPase"/>
</dbReference>
<dbReference type="Gene3D" id="1.10.8.60">
    <property type="match status" value="1"/>
</dbReference>
<dbReference type="AlphaFoldDB" id="A0A7G1QBP6"/>
<evidence type="ECO:0000256" key="1">
    <source>
        <dbReference type="ARBA" id="ARBA00006360"/>
    </source>
</evidence>
<keyword evidence="4 11" id="KW-0235">DNA replication</keyword>
<evidence type="ECO:0000256" key="9">
    <source>
        <dbReference type="ARBA" id="ARBA00022932"/>
    </source>
</evidence>
<evidence type="ECO:0000313" key="13">
    <source>
        <dbReference type="EMBL" id="CAB1277359.1"/>
    </source>
</evidence>
<evidence type="ECO:0000256" key="10">
    <source>
        <dbReference type="ARBA" id="ARBA00049244"/>
    </source>
</evidence>
<evidence type="ECO:0000256" key="4">
    <source>
        <dbReference type="ARBA" id="ARBA00022705"/>
    </source>
</evidence>
<dbReference type="Pfam" id="PF12169">
    <property type="entry name" value="DNA_pol3_gamma3"/>
    <property type="match status" value="1"/>
</dbReference>
<dbReference type="InterPro" id="IPR003593">
    <property type="entry name" value="AAA+_ATPase"/>
</dbReference>
<dbReference type="FunFam" id="1.10.8.60:FF:000013">
    <property type="entry name" value="DNA polymerase III subunit gamma/tau"/>
    <property type="match status" value="1"/>
</dbReference>
<dbReference type="RefSeq" id="WP_197744284.1">
    <property type="nucleotide sequence ID" value="NZ_LR778175.1"/>
</dbReference>
<dbReference type="FunFam" id="3.40.50.300:FF:000014">
    <property type="entry name" value="DNA polymerase III subunit gamma/tau"/>
    <property type="match status" value="1"/>
</dbReference>
<keyword evidence="7" id="KW-0862">Zinc</keyword>
<dbReference type="PRINTS" id="PR00300">
    <property type="entry name" value="CLPPROTEASEA"/>
</dbReference>
<comment type="similarity">
    <text evidence="1 11">Belongs to the DnaX/STICHEL family.</text>
</comment>
<dbReference type="Pfam" id="PF12170">
    <property type="entry name" value="DNA_pol3_tau_5"/>
    <property type="match status" value="1"/>
</dbReference>
<name>A0A7G1QBP6_9GAMM</name>
<dbReference type="NCBIfam" id="NF004046">
    <property type="entry name" value="PRK05563.1"/>
    <property type="match status" value="1"/>
</dbReference>
<keyword evidence="8 11" id="KW-0067">ATP-binding</keyword>
<dbReference type="Pfam" id="PF22608">
    <property type="entry name" value="DNAX_ATPase_lid"/>
    <property type="match status" value="1"/>
</dbReference>
<evidence type="ECO:0000256" key="6">
    <source>
        <dbReference type="ARBA" id="ARBA00022741"/>
    </source>
</evidence>
<comment type="subunit">
    <text evidence="11">DNA polymerase III contains a core (composed of alpha, epsilon and theta chains) that associates with a tau subunit. This core dimerizes to form the POLIII' complex. PolIII' associates with the gamma complex (composed of gamma, delta, delta', psi and chi chains) and with the beta chain to form the complete DNA polymerase III complex.</text>
</comment>
<keyword evidence="2 11" id="KW-0808">Transferase</keyword>
<dbReference type="InterPro" id="IPR012763">
    <property type="entry name" value="DNA_pol_III_sug/sutau_N"/>
</dbReference>
<feature type="domain" description="AAA+ ATPase" evidence="12">
    <location>
        <begin position="37"/>
        <end position="179"/>
    </location>
</feature>
<keyword evidence="9 11" id="KW-0239">DNA-directed DNA polymerase</keyword>
<gene>
    <name evidence="11" type="primary">dnaX</name>
    <name evidence="13" type="ORF">NSCAC_1630</name>
</gene>
<dbReference type="Gene3D" id="3.30.300.150">
    <property type="entry name" value="DNA polymerase III, tau subunit, domain V"/>
    <property type="match status" value="1"/>
</dbReference>
<dbReference type="CDD" id="cd00009">
    <property type="entry name" value="AAA"/>
    <property type="match status" value="1"/>
</dbReference>
<dbReference type="InterPro" id="IPR022754">
    <property type="entry name" value="DNA_pol_III_gamma-3"/>
</dbReference>
<dbReference type="FunFam" id="1.20.272.10:FF:000003">
    <property type="entry name" value="DNA polymerase III subunit gamma/tau"/>
    <property type="match status" value="1"/>
</dbReference>
<evidence type="ECO:0000256" key="7">
    <source>
        <dbReference type="ARBA" id="ARBA00022833"/>
    </source>
</evidence>
<evidence type="ECO:0000259" key="12">
    <source>
        <dbReference type="SMART" id="SM00382"/>
    </source>
</evidence>
<organism evidence="13 14">
    <name type="scientific">Candidatus Nitrosacidococcus tergens</name>
    <dbReference type="NCBI Taxonomy" id="553981"/>
    <lineage>
        <taxon>Bacteria</taxon>
        <taxon>Pseudomonadati</taxon>
        <taxon>Pseudomonadota</taxon>
        <taxon>Gammaproteobacteria</taxon>
        <taxon>Chromatiales</taxon>
        <taxon>Chromatiaceae</taxon>
        <taxon>Candidatus Nitrosacidococcus</taxon>
    </lineage>
</organism>
<dbReference type="InterPro" id="IPR001270">
    <property type="entry name" value="ClpA/B"/>
</dbReference>
<evidence type="ECO:0000256" key="11">
    <source>
        <dbReference type="RuleBase" id="RU364063"/>
    </source>
</evidence>
<dbReference type="GO" id="GO:0009360">
    <property type="term" value="C:DNA polymerase III complex"/>
    <property type="evidence" value="ECO:0007669"/>
    <property type="project" value="InterPro"/>
</dbReference>
<dbReference type="GO" id="GO:0003677">
    <property type="term" value="F:DNA binding"/>
    <property type="evidence" value="ECO:0007669"/>
    <property type="project" value="InterPro"/>
</dbReference>
<dbReference type="PANTHER" id="PTHR11669:SF0">
    <property type="entry name" value="PROTEIN STICHEL-LIKE 2"/>
    <property type="match status" value="1"/>
</dbReference>
<evidence type="ECO:0000256" key="5">
    <source>
        <dbReference type="ARBA" id="ARBA00022723"/>
    </source>
</evidence>
<dbReference type="Pfam" id="PF13177">
    <property type="entry name" value="DNA_pol3_delta2"/>
    <property type="match status" value="1"/>
</dbReference>
<dbReference type="KEGG" id="ntg:NSCAC_1630"/>
<dbReference type="Proteomes" id="UP000516072">
    <property type="component" value="Chromosome"/>
</dbReference>
<comment type="catalytic activity">
    <reaction evidence="10 11">
        <text>DNA(n) + a 2'-deoxyribonucleoside 5'-triphosphate = DNA(n+1) + diphosphate</text>
        <dbReference type="Rhea" id="RHEA:22508"/>
        <dbReference type="Rhea" id="RHEA-COMP:17339"/>
        <dbReference type="Rhea" id="RHEA-COMP:17340"/>
        <dbReference type="ChEBI" id="CHEBI:33019"/>
        <dbReference type="ChEBI" id="CHEBI:61560"/>
        <dbReference type="ChEBI" id="CHEBI:173112"/>
        <dbReference type="EC" id="2.7.7.7"/>
    </reaction>
</comment>
<dbReference type="SUPFAM" id="SSF52540">
    <property type="entry name" value="P-loop containing nucleoside triphosphate hydrolases"/>
    <property type="match status" value="1"/>
</dbReference>
<dbReference type="NCBIfam" id="TIGR02397">
    <property type="entry name" value="dnaX_nterm"/>
    <property type="match status" value="1"/>
</dbReference>
<dbReference type="GO" id="GO:0046872">
    <property type="term" value="F:metal ion binding"/>
    <property type="evidence" value="ECO:0007669"/>
    <property type="project" value="UniProtKB-KW"/>
</dbReference>
<dbReference type="EMBL" id="LR778175">
    <property type="protein sequence ID" value="CAB1277359.1"/>
    <property type="molecule type" value="Genomic_DNA"/>
</dbReference>
<keyword evidence="3 11" id="KW-0548">Nucleotidyltransferase</keyword>
<keyword evidence="5" id="KW-0479">Metal-binding</keyword>
<dbReference type="GO" id="GO:0006261">
    <property type="term" value="P:DNA-templated DNA replication"/>
    <property type="evidence" value="ECO:0007669"/>
    <property type="project" value="TreeGrafter"/>
</dbReference>
<dbReference type="GO" id="GO:0005524">
    <property type="term" value="F:ATP binding"/>
    <property type="evidence" value="ECO:0007669"/>
    <property type="project" value="UniProtKB-KW"/>
</dbReference>
<evidence type="ECO:0000256" key="8">
    <source>
        <dbReference type="ARBA" id="ARBA00022840"/>
    </source>
</evidence>
<sequence>MSYCALARKWRPRNFSQVVGQDYILQPLINSLDTGRIHHAFLFTGIRGVGKTTLARILAKSLNCEAGISSSPCEKCKNCLEINKGNFIDLIEVDAASRTGVDDTRELLENACYTPSHGRYKVYLIDEVHMFSLSSFNVLLKTLEEPPPHVKFLLATTDPKKIPVTVLSRCLQFNLRRINPKAIADHLGKILDEEHILFDPEALFAIAQASEGSMRDALSFLDQTINYNNRQVTVNTTQAVLGGIDQKNLLILLDYLSQKNSQDLIKQVRELCSYSVDISKIIRDLLHLLQQITLYQINPNLIDKIVESEDFIALASRFTPEEVQLYYQIGLIGNRDLIYAPDPYMAFEMLLLRMLCFYPMETQSNEETLPYQNILNDNNSNKIVEIQEKETAFIPREFSISLPNSNHDWQGLIFQLELSGISKQLAENCIFDYFEMNTFYLKISPTMASLQRGRDRLQEVLSNYLNQEVKIIIQISNLSDSTDTIATQEVKNQEIAKQTAIKAIENNENIQTICKIFDARVLTENIKAIQENKSDS</sequence>
<dbReference type="InterPro" id="IPR050238">
    <property type="entry name" value="DNA_Rep/Repair_Clamp_Loader"/>
</dbReference>
<dbReference type="SUPFAM" id="SSF48019">
    <property type="entry name" value="post-AAA+ oligomerization domain-like"/>
    <property type="match status" value="1"/>
</dbReference>
<dbReference type="GO" id="GO:0003887">
    <property type="term" value="F:DNA-directed DNA polymerase activity"/>
    <property type="evidence" value="ECO:0007669"/>
    <property type="project" value="UniProtKB-KW"/>
</dbReference>
<evidence type="ECO:0000256" key="2">
    <source>
        <dbReference type="ARBA" id="ARBA00022679"/>
    </source>
</evidence>
<keyword evidence="6 11" id="KW-0547">Nucleotide-binding</keyword>
<proteinExistence type="inferred from homology"/>
<dbReference type="EC" id="2.7.7.7" evidence="11"/>
<accession>A0A7G1QBP6</accession>
<dbReference type="InterPro" id="IPR008921">
    <property type="entry name" value="DNA_pol3_clamp-load_cplx_C"/>
</dbReference>
<evidence type="ECO:0000313" key="14">
    <source>
        <dbReference type="Proteomes" id="UP000516072"/>
    </source>
</evidence>
<dbReference type="InterPro" id="IPR045085">
    <property type="entry name" value="HLD_clamp_pol_III_gamma_tau"/>
</dbReference>
<dbReference type="CDD" id="cd18137">
    <property type="entry name" value="HLD_clamp_pol_III_gamma_tau"/>
    <property type="match status" value="1"/>
</dbReference>
<dbReference type="Gene3D" id="1.20.272.10">
    <property type="match status" value="1"/>
</dbReference>
<reference evidence="13 14" key="1">
    <citation type="submission" date="2020-03" db="EMBL/GenBank/DDBJ databases">
        <authorList>
            <person name="Picone N."/>
        </authorList>
    </citation>
    <scope>NUCLEOTIDE SEQUENCE [LARGE SCALE GENOMIC DNA]</scope>
    <source>
        <strain evidence="13">NSCAC1</strain>
    </source>
</reference>
<protein>
    <recommendedName>
        <fullName evidence="11">DNA polymerase III subunit gamma/tau</fullName>
        <ecNumber evidence="11">2.7.7.7</ecNumber>
    </recommendedName>
</protein>
<keyword evidence="14" id="KW-1185">Reference proteome</keyword>
<dbReference type="InterPro" id="IPR021029">
    <property type="entry name" value="DNA_pol_III_tau_dom-5"/>
</dbReference>
<dbReference type="PANTHER" id="PTHR11669">
    <property type="entry name" value="REPLICATION FACTOR C / DNA POLYMERASE III GAMMA-TAU SUBUNIT"/>
    <property type="match status" value="1"/>
</dbReference>
<dbReference type="InterPro" id="IPR038249">
    <property type="entry name" value="PolIII_tau_V_sf"/>
</dbReference>
<evidence type="ECO:0000256" key="3">
    <source>
        <dbReference type="ARBA" id="ARBA00022695"/>
    </source>
</evidence>